<evidence type="ECO:0000313" key="1">
    <source>
        <dbReference type="EMBL" id="GGL54772.1"/>
    </source>
</evidence>
<dbReference type="AlphaFoldDB" id="A0A830FA41"/>
<name>A0A830FA41_9EURY</name>
<dbReference type="InterPro" id="IPR012340">
    <property type="entry name" value="NA-bd_OB-fold"/>
</dbReference>
<reference evidence="1" key="2">
    <citation type="submission" date="2020-09" db="EMBL/GenBank/DDBJ databases">
        <authorList>
            <person name="Sun Q."/>
            <person name="Ohkuma M."/>
        </authorList>
    </citation>
    <scope>NUCLEOTIDE SEQUENCE</scope>
    <source>
        <strain evidence="1">JCM 19596</strain>
    </source>
</reference>
<evidence type="ECO:0000313" key="2">
    <source>
        <dbReference type="Proteomes" id="UP000607197"/>
    </source>
</evidence>
<accession>A0A830FA41</accession>
<dbReference type="EMBL" id="BMPG01000001">
    <property type="protein sequence ID" value="GGL54772.1"/>
    <property type="molecule type" value="Genomic_DNA"/>
</dbReference>
<dbReference type="Proteomes" id="UP000607197">
    <property type="component" value="Unassembled WGS sequence"/>
</dbReference>
<dbReference type="RefSeq" id="WP_188976666.1">
    <property type="nucleotide sequence ID" value="NZ_BMPG01000001.1"/>
</dbReference>
<dbReference type="OrthoDB" id="7902at2157"/>
<dbReference type="PANTHER" id="PTHR40734">
    <property type="entry name" value="TRNA-SPECIFIC ADENOSINE DEAMINASE-RELATED"/>
    <property type="match status" value="1"/>
</dbReference>
<dbReference type="Gene3D" id="1.10.150.280">
    <property type="entry name" value="AF1531-like domain"/>
    <property type="match status" value="1"/>
</dbReference>
<dbReference type="InterPro" id="IPR007003">
    <property type="entry name" value="DUF655"/>
</dbReference>
<proteinExistence type="predicted"/>
<gene>
    <name evidence="1" type="ORF">GCM10009039_11110</name>
</gene>
<dbReference type="Pfam" id="PF04919">
    <property type="entry name" value="DUF655"/>
    <property type="match status" value="1"/>
</dbReference>
<organism evidence="1 2">
    <name type="scientific">Halocalculus aciditolerans</name>
    <dbReference type="NCBI Taxonomy" id="1383812"/>
    <lineage>
        <taxon>Archaea</taxon>
        <taxon>Methanobacteriati</taxon>
        <taxon>Methanobacteriota</taxon>
        <taxon>Stenosarchaea group</taxon>
        <taxon>Halobacteria</taxon>
        <taxon>Halobacteriales</taxon>
        <taxon>Halobacteriaceae</taxon>
        <taxon>Halocalculus</taxon>
    </lineage>
</organism>
<keyword evidence="2" id="KW-1185">Reference proteome</keyword>
<sequence length="190" mass="21571">MSETDTDSNSGTYAVILDVLHHGRSDAAGSAYRDVPVAYGVSEEDFTLYEFALAENTDISIGDHVQVEPSFDDGIDRGHSVDYDDLTDGARSELDYVVAEIIEDNEERFVNVFNEAGAVSLRQHQLDLLPGIGQKLRDKILDERRREPFESFEELEERVSGLHDPEEVIEERIFEEITDNTLKYHLFTRS</sequence>
<protein>
    <submittedName>
        <fullName evidence="1">Adenosine deaminase</fullName>
    </submittedName>
</protein>
<dbReference type="PANTHER" id="PTHR40734:SF1">
    <property type="entry name" value="DNA-BINDING PROTEIN"/>
    <property type="match status" value="1"/>
</dbReference>
<dbReference type="Gene3D" id="2.40.50.140">
    <property type="entry name" value="Nucleic acid-binding proteins"/>
    <property type="match status" value="1"/>
</dbReference>
<reference evidence="1" key="1">
    <citation type="journal article" date="2014" name="Int. J. Syst. Evol. Microbiol.">
        <title>Complete genome sequence of Corynebacterium casei LMG S-19264T (=DSM 44701T), isolated from a smear-ripened cheese.</title>
        <authorList>
            <consortium name="US DOE Joint Genome Institute (JGI-PGF)"/>
            <person name="Walter F."/>
            <person name="Albersmeier A."/>
            <person name="Kalinowski J."/>
            <person name="Ruckert C."/>
        </authorList>
    </citation>
    <scope>NUCLEOTIDE SEQUENCE</scope>
    <source>
        <strain evidence="1">JCM 19596</strain>
    </source>
</reference>
<comment type="caution">
    <text evidence="1">The sequence shown here is derived from an EMBL/GenBank/DDBJ whole genome shotgun (WGS) entry which is preliminary data.</text>
</comment>
<dbReference type="SUPFAM" id="SSF160975">
    <property type="entry name" value="AF1531-like"/>
    <property type="match status" value="1"/>
</dbReference>